<accession>A0AAW0HBK4</accession>
<name>A0AAW0HBK4_MYOGA</name>
<evidence type="ECO:0000313" key="1">
    <source>
        <dbReference type="EMBL" id="KAK7798800.1"/>
    </source>
</evidence>
<sequence>MLSLDIQTEKLEGTDKSEDAEVLDSTSTGIVKTDNTEVLLSADFTGAIKVFINRRKTVS</sequence>
<proteinExistence type="predicted"/>
<evidence type="ECO:0000313" key="2">
    <source>
        <dbReference type="Proteomes" id="UP001488838"/>
    </source>
</evidence>
<gene>
    <name evidence="1" type="ORF">U0070_024817</name>
</gene>
<organism evidence="1 2">
    <name type="scientific">Myodes glareolus</name>
    <name type="common">Bank vole</name>
    <name type="synonym">Clethrionomys glareolus</name>
    <dbReference type="NCBI Taxonomy" id="447135"/>
    <lineage>
        <taxon>Eukaryota</taxon>
        <taxon>Metazoa</taxon>
        <taxon>Chordata</taxon>
        <taxon>Craniata</taxon>
        <taxon>Vertebrata</taxon>
        <taxon>Euteleostomi</taxon>
        <taxon>Mammalia</taxon>
        <taxon>Eutheria</taxon>
        <taxon>Euarchontoglires</taxon>
        <taxon>Glires</taxon>
        <taxon>Rodentia</taxon>
        <taxon>Myomorpha</taxon>
        <taxon>Muroidea</taxon>
        <taxon>Cricetidae</taxon>
        <taxon>Arvicolinae</taxon>
        <taxon>Myodes</taxon>
    </lineage>
</organism>
<comment type="caution">
    <text evidence="1">The sequence shown here is derived from an EMBL/GenBank/DDBJ whole genome shotgun (WGS) entry which is preliminary data.</text>
</comment>
<protein>
    <submittedName>
        <fullName evidence="1">Uncharacterized protein</fullName>
    </submittedName>
</protein>
<reference evidence="1 2" key="1">
    <citation type="journal article" date="2023" name="bioRxiv">
        <title>Conserved and derived expression patterns and positive selection on dental genes reveal complex evolutionary context of ever-growing rodent molars.</title>
        <authorList>
            <person name="Calamari Z.T."/>
            <person name="Song A."/>
            <person name="Cohen E."/>
            <person name="Akter M."/>
            <person name="Roy R.D."/>
            <person name="Hallikas O."/>
            <person name="Christensen M.M."/>
            <person name="Li P."/>
            <person name="Marangoni P."/>
            <person name="Jernvall J."/>
            <person name="Klein O.D."/>
        </authorList>
    </citation>
    <scope>NUCLEOTIDE SEQUENCE [LARGE SCALE GENOMIC DNA]</scope>
    <source>
        <strain evidence="1">V071</strain>
    </source>
</reference>
<dbReference type="EMBL" id="JBBHLL010000660">
    <property type="protein sequence ID" value="KAK7798800.1"/>
    <property type="molecule type" value="Genomic_DNA"/>
</dbReference>
<dbReference type="AlphaFoldDB" id="A0AAW0HBK4"/>
<keyword evidence="2" id="KW-1185">Reference proteome</keyword>
<dbReference type="Proteomes" id="UP001488838">
    <property type="component" value="Unassembled WGS sequence"/>
</dbReference>